<feature type="signal peptide" evidence="1">
    <location>
        <begin position="1"/>
        <end position="25"/>
    </location>
</feature>
<dbReference type="AlphaFoldDB" id="A0A8T8X7C5"/>
<proteinExistence type="predicted"/>
<keyword evidence="1" id="KW-0732">Signal</keyword>
<evidence type="ECO:0000256" key="1">
    <source>
        <dbReference type="SAM" id="SignalP"/>
    </source>
</evidence>
<evidence type="ECO:0000313" key="3">
    <source>
        <dbReference type="Proteomes" id="UP000249497"/>
    </source>
</evidence>
<protein>
    <recommendedName>
        <fullName evidence="4">Secreted protein</fullName>
    </recommendedName>
</protein>
<feature type="chain" id="PRO_5035814632" description="Secreted protein" evidence="1">
    <location>
        <begin position="26"/>
        <end position="93"/>
    </location>
</feature>
<dbReference type="EMBL" id="KZ824781">
    <property type="protein sequence ID" value="RAH83784.1"/>
    <property type="molecule type" value="Genomic_DNA"/>
</dbReference>
<gene>
    <name evidence="2" type="ORF">BO86DRAFT_387628</name>
</gene>
<sequence>MLLNPLLGRSSVSLFLLATPQMCYSWNFILFQLICRDTYNLCSTSVSSPQSLRVAYQGTSLLCISKYLYHDSSDLDYAQISIGMIQQGTVLAI</sequence>
<keyword evidence="3" id="KW-1185">Reference proteome</keyword>
<reference evidence="2 3" key="1">
    <citation type="submission" date="2018-02" db="EMBL/GenBank/DDBJ databases">
        <title>The genomes of Aspergillus section Nigri reveals drivers in fungal speciation.</title>
        <authorList>
            <consortium name="DOE Joint Genome Institute"/>
            <person name="Vesth T.C."/>
            <person name="Nybo J."/>
            <person name="Theobald S."/>
            <person name="Brandl J."/>
            <person name="Frisvad J.C."/>
            <person name="Nielsen K.F."/>
            <person name="Lyhne E.K."/>
            <person name="Kogle M.E."/>
            <person name="Kuo A."/>
            <person name="Riley R."/>
            <person name="Clum A."/>
            <person name="Nolan M."/>
            <person name="Lipzen A."/>
            <person name="Salamov A."/>
            <person name="Henrissat B."/>
            <person name="Wiebenga A."/>
            <person name="De vries R.P."/>
            <person name="Grigoriev I.V."/>
            <person name="Mortensen U.H."/>
            <person name="Andersen M.R."/>
            <person name="Baker S.E."/>
        </authorList>
    </citation>
    <scope>NUCLEOTIDE SEQUENCE [LARGE SCALE GENOMIC DNA]</scope>
    <source>
        <strain evidence="2 3">CBS 114.51</strain>
    </source>
</reference>
<dbReference type="GeneID" id="37175332"/>
<organism evidence="2 3">
    <name type="scientific">Aspergillus japonicus CBS 114.51</name>
    <dbReference type="NCBI Taxonomy" id="1448312"/>
    <lineage>
        <taxon>Eukaryota</taxon>
        <taxon>Fungi</taxon>
        <taxon>Dikarya</taxon>
        <taxon>Ascomycota</taxon>
        <taxon>Pezizomycotina</taxon>
        <taxon>Eurotiomycetes</taxon>
        <taxon>Eurotiomycetidae</taxon>
        <taxon>Eurotiales</taxon>
        <taxon>Aspergillaceae</taxon>
        <taxon>Aspergillus</taxon>
        <taxon>Aspergillus subgen. Circumdati</taxon>
    </lineage>
</organism>
<dbReference type="RefSeq" id="XP_025529678.1">
    <property type="nucleotide sequence ID" value="XM_025671640.1"/>
</dbReference>
<evidence type="ECO:0000313" key="2">
    <source>
        <dbReference type="EMBL" id="RAH83784.1"/>
    </source>
</evidence>
<name>A0A8T8X7C5_ASPJA</name>
<dbReference type="Proteomes" id="UP000249497">
    <property type="component" value="Unassembled WGS sequence"/>
</dbReference>
<accession>A0A8T8X7C5</accession>
<evidence type="ECO:0008006" key="4">
    <source>
        <dbReference type="Google" id="ProtNLM"/>
    </source>
</evidence>